<name>E1RF07_METP4</name>
<sequence length="81" mass="9210">MAKEIKIEPGLSFMDNNAGKIPNDLFEKDHLYNFAVFAAVCSSLRNRAANKTIIVQTPFQFSTTKNDFKIMFAAKRKKHTV</sequence>
<accession>E1RF07</accession>
<dbReference type="RefSeq" id="WP_013330424.1">
    <property type="nucleotide sequence ID" value="NC_014507.1"/>
</dbReference>
<dbReference type="GeneID" id="9745000"/>
<dbReference type="Proteomes" id="UP000006565">
    <property type="component" value="Chromosome"/>
</dbReference>
<keyword evidence="2" id="KW-1185">Reference proteome</keyword>
<protein>
    <submittedName>
        <fullName evidence="1">Uncharacterized protein</fullName>
    </submittedName>
</protein>
<proteinExistence type="predicted"/>
<organism evidence="1 2">
    <name type="scientific">Methanolacinia petrolearia (strain DSM 11571 / OCM 486 / SEBR 4847)</name>
    <name type="common">Methanoplanus petrolearius</name>
    <dbReference type="NCBI Taxonomy" id="679926"/>
    <lineage>
        <taxon>Archaea</taxon>
        <taxon>Methanobacteriati</taxon>
        <taxon>Methanobacteriota</taxon>
        <taxon>Stenosarchaea group</taxon>
        <taxon>Methanomicrobia</taxon>
        <taxon>Methanomicrobiales</taxon>
        <taxon>Methanomicrobiaceae</taxon>
        <taxon>Methanolacinia</taxon>
    </lineage>
</organism>
<dbReference type="EMBL" id="CP002117">
    <property type="protein sequence ID" value="ADN37251.1"/>
    <property type="molecule type" value="Genomic_DNA"/>
</dbReference>
<dbReference type="STRING" id="679926.Mpet_2507"/>
<dbReference type="AlphaFoldDB" id="E1RF07"/>
<dbReference type="HOGENOM" id="CLU_2565787_0_0_2"/>
<evidence type="ECO:0000313" key="1">
    <source>
        <dbReference type="EMBL" id="ADN37251.1"/>
    </source>
</evidence>
<gene>
    <name evidence="1" type="ordered locus">Mpet_2507</name>
</gene>
<evidence type="ECO:0000313" key="2">
    <source>
        <dbReference type="Proteomes" id="UP000006565"/>
    </source>
</evidence>
<reference evidence="1 2" key="1">
    <citation type="journal article" date="2010" name="Stand. Genomic Sci.">
        <title>Complete genome sequence of Methanoplanus petrolearius type strain (SEBR 4847).</title>
        <authorList>
            <person name="Brambilla E."/>
            <person name="Djao O.D."/>
            <person name="Daligault H."/>
            <person name="Lapidus A."/>
            <person name="Lucas S."/>
            <person name="Hammon N."/>
            <person name="Nolan M."/>
            <person name="Tice H."/>
            <person name="Cheng J.F."/>
            <person name="Han C."/>
            <person name="Tapia R."/>
            <person name="Goodwin L."/>
            <person name="Pitluck S."/>
            <person name="Liolios K."/>
            <person name="Ivanova N."/>
            <person name="Mavromatis K."/>
            <person name="Mikhailova N."/>
            <person name="Pati A."/>
            <person name="Chen A."/>
            <person name="Palaniappan K."/>
            <person name="Land M."/>
            <person name="Hauser L."/>
            <person name="Chang Y.J."/>
            <person name="Jeffries C.D."/>
            <person name="Rohde M."/>
            <person name="Spring S."/>
            <person name="Sikorski J."/>
            <person name="Goker M."/>
            <person name="Woyke T."/>
            <person name="Bristow J."/>
            <person name="Eisen J.A."/>
            <person name="Markowitz V."/>
            <person name="Hugenholtz P."/>
            <person name="Kyrpides N.C."/>
            <person name="Klenk H.P."/>
        </authorList>
    </citation>
    <scope>NUCLEOTIDE SEQUENCE [LARGE SCALE GENOMIC DNA]</scope>
    <source>
        <strain evidence="2">DSM 11571 / OCM 486 / SEBR 4847</strain>
    </source>
</reference>
<dbReference type="KEGG" id="mpi:Mpet_2507"/>